<reference evidence="2 3" key="1">
    <citation type="journal article" date="2023" name="G3 (Bethesda)">
        <title>A haplotype-resolved chromosome-scale genome for Quercus rubra L. provides insights into the genetics of adaptive traits for red oak species.</title>
        <authorList>
            <person name="Kapoor B."/>
            <person name="Jenkins J."/>
            <person name="Schmutz J."/>
            <person name="Zhebentyayeva T."/>
            <person name="Kuelheim C."/>
            <person name="Coggeshall M."/>
            <person name="Heim C."/>
            <person name="Lasky J.R."/>
            <person name="Leites L."/>
            <person name="Islam-Faridi N."/>
            <person name="Romero-Severson J."/>
            <person name="DeLeo V.L."/>
            <person name="Lucas S.M."/>
            <person name="Lazic D."/>
            <person name="Gailing O."/>
            <person name="Carlson J."/>
            <person name="Staton M."/>
        </authorList>
    </citation>
    <scope>NUCLEOTIDE SEQUENCE [LARGE SCALE GENOMIC DNA]</scope>
    <source>
        <strain evidence="2">Pseudo-F2</strain>
    </source>
</reference>
<evidence type="ECO:0000313" key="2">
    <source>
        <dbReference type="EMBL" id="KAK4590604.1"/>
    </source>
</evidence>
<keyword evidence="3" id="KW-1185">Reference proteome</keyword>
<evidence type="ECO:0000313" key="3">
    <source>
        <dbReference type="Proteomes" id="UP001324115"/>
    </source>
</evidence>
<proteinExistence type="predicted"/>
<feature type="transmembrane region" description="Helical" evidence="1">
    <location>
        <begin position="126"/>
        <end position="145"/>
    </location>
</feature>
<evidence type="ECO:0008006" key="4">
    <source>
        <dbReference type="Google" id="ProtNLM"/>
    </source>
</evidence>
<keyword evidence="1" id="KW-1133">Transmembrane helix</keyword>
<dbReference type="Proteomes" id="UP001324115">
    <property type="component" value="Unassembled WGS sequence"/>
</dbReference>
<keyword evidence="1" id="KW-0812">Transmembrane</keyword>
<dbReference type="EMBL" id="JAXUIC010000005">
    <property type="protein sequence ID" value="KAK4590604.1"/>
    <property type="molecule type" value="Genomic_DNA"/>
</dbReference>
<gene>
    <name evidence="2" type="ORF">RGQ29_020957</name>
</gene>
<protein>
    <recommendedName>
        <fullName evidence="4">Zinc finger GRF-type domain-containing protein</fullName>
    </recommendedName>
</protein>
<comment type="caution">
    <text evidence="2">The sequence shown here is derived from an EMBL/GenBank/DDBJ whole genome shotgun (WGS) entry which is preliminary data.</text>
</comment>
<sequence>MSSSSYYSSSNHHSCFADSCQLWTALTLNNFGRRFYGYSYYDVDDEPTCKYFRWLDGKTCKRGSEVAPIVLARFSVYKNQARVAEEKENEAIDKETTTIERENKAKRREEKTRVRERIAREKLQKYKFALAVSWGFFAILCVFSSRMGEFGTKPLCLT</sequence>
<accession>A0AAN7IV52</accession>
<name>A0AAN7IV52_QUERU</name>
<keyword evidence="1" id="KW-0472">Membrane</keyword>
<organism evidence="2 3">
    <name type="scientific">Quercus rubra</name>
    <name type="common">Northern red oak</name>
    <name type="synonym">Quercus borealis</name>
    <dbReference type="NCBI Taxonomy" id="3512"/>
    <lineage>
        <taxon>Eukaryota</taxon>
        <taxon>Viridiplantae</taxon>
        <taxon>Streptophyta</taxon>
        <taxon>Embryophyta</taxon>
        <taxon>Tracheophyta</taxon>
        <taxon>Spermatophyta</taxon>
        <taxon>Magnoliopsida</taxon>
        <taxon>eudicotyledons</taxon>
        <taxon>Gunneridae</taxon>
        <taxon>Pentapetalae</taxon>
        <taxon>rosids</taxon>
        <taxon>fabids</taxon>
        <taxon>Fagales</taxon>
        <taxon>Fagaceae</taxon>
        <taxon>Quercus</taxon>
    </lineage>
</organism>
<dbReference type="AlphaFoldDB" id="A0AAN7IV52"/>
<evidence type="ECO:0000256" key="1">
    <source>
        <dbReference type="SAM" id="Phobius"/>
    </source>
</evidence>